<evidence type="ECO:0000313" key="2">
    <source>
        <dbReference type="Proteomes" id="UP001153050"/>
    </source>
</evidence>
<proteinExistence type="predicted"/>
<dbReference type="EMBL" id="CAKXZT010000183">
    <property type="protein sequence ID" value="CAH2409374.1"/>
    <property type="molecule type" value="Genomic_DNA"/>
</dbReference>
<sequence length="169" mass="18529">MNTPKVLARDVVDVFAEHLGLPKSFTRQVIQSLKVAERIASARPVAPPVTPRAIARIALALTAPSIRKAVETEKALGSLNYRAGEGQLTPEDEITDLIESSVGWRYRSDFDMRDGTILVAHNEQAAWIGESRYAARETKTDGLSKFTKIKFSALASIARELLPDERGVA</sequence>
<dbReference type="Proteomes" id="UP001153050">
    <property type="component" value="Unassembled WGS sequence"/>
</dbReference>
<organism evidence="1 2">
    <name type="scientific">Mesorhizobium escarrei</name>
    <dbReference type="NCBI Taxonomy" id="666018"/>
    <lineage>
        <taxon>Bacteria</taxon>
        <taxon>Pseudomonadati</taxon>
        <taxon>Pseudomonadota</taxon>
        <taxon>Alphaproteobacteria</taxon>
        <taxon>Hyphomicrobiales</taxon>
        <taxon>Phyllobacteriaceae</taxon>
        <taxon>Mesorhizobium</taxon>
    </lineage>
</organism>
<accession>A0ABM9EJ10</accession>
<reference evidence="1 2" key="1">
    <citation type="submission" date="2022-03" db="EMBL/GenBank/DDBJ databases">
        <authorList>
            <person name="Brunel B."/>
        </authorList>
    </citation>
    <scope>NUCLEOTIDE SEQUENCE [LARGE SCALE GENOMIC DNA]</scope>
    <source>
        <strain evidence="1">STM5069sample</strain>
    </source>
</reference>
<keyword evidence="2" id="KW-1185">Reference proteome</keyword>
<gene>
    <name evidence="1" type="ORF">MES5069_830021</name>
</gene>
<dbReference type="RefSeq" id="WP_254022449.1">
    <property type="nucleotide sequence ID" value="NZ_CAKXZT010000183.1"/>
</dbReference>
<evidence type="ECO:0000313" key="1">
    <source>
        <dbReference type="EMBL" id="CAH2409374.1"/>
    </source>
</evidence>
<comment type="caution">
    <text evidence="1">The sequence shown here is derived from an EMBL/GenBank/DDBJ whole genome shotgun (WGS) entry which is preliminary data.</text>
</comment>
<protein>
    <submittedName>
        <fullName evidence="1">Uncharacterized protein</fullName>
    </submittedName>
</protein>
<name>A0ABM9EJ10_9HYPH</name>